<dbReference type="PRINTS" id="PR00625">
    <property type="entry name" value="JDOMAIN"/>
</dbReference>
<evidence type="ECO:0000256" key="4">
    <source>
        <dbReference type="SAM" id="MobiDB-lite"/>
    </source>
</evidence>
<evidence type="ECO:0000259" key="6">
    <source>
        <dbReference type="PROSITE" id="PS50076"/>
    </source>
</evidence>
<evidence type="ECO:0000313" key="7">
    <source>
        <dbReference type="EMBL" id="AAS52044.2"/>
    </source>
</evidence>
<dbReference type="GO" id="GO:0005783">
    <property type="term" value="C:endoplasmic reticulum"/>
    <property type="evidence" value="ECO:0000318"/>
    <property type="project" value="GO_Central"/>
</dbReference>
<evidence type="ECO:0000256" key="5">
    <source>
        <dbReference type="SAM" id="SignalP"/>
    </source>
</evidence>
<dbReference type="Proteomes" id="UP000000591">
    <property type="component" value="Chromosome IV"/>
</dbReference>
<evidence type="ECO:0000256" key="1">
    <source>
        <dbReference type="ARBA" id="ARBA00004240"/>
    </source>
</evidence>
<protein>
    <submittedName>
        <fullName evidence="7">ADR124Cp</fullName>
    </submittedName>
</protein>
<dbReference type="CDD" id="cd06257">
    <property type="entry name" value="DnaJ"/>
    <property type="match status" value="1"/>
</dbReference>
<dbReference type="RefSeq" id="NP_984220.2">
    <property type="nucleotide sequence ID" value="NM_209573.2"/>
</dbReference>
<feature type="domain" description="J" evidence="6">
    <location>
        <begin position="509"/>
        <end position="579"/>
    </location>
</feature>
<dbReference type="Gene3D" id="1.10.287.110">
    <property type="entry name" value="DnaJ domain"/>
    <property type="match status" value="1"/>
</dbReference>
<accession>Q759Z9</accession>
<evidence type="ECO:0000256" key="2">
    <source>
        <dbReference type="ARBA" id="ARBA00022729"/>
    </source>
</evidence>
<feature type="chain" id="PRO_5004285727" evidence="5">
    <location>
        <begin position="17"/>
        <end position="611"/>
    </location>
</feature>
<reference evidence="7 8" key="1">
    <citation type="journal article" date="2004" name="Science">
        <title>The Ashbya gossypii genome as a tool for mapping the ancient Saccharomyces cerevisiae genome.</title>
        <authorList>
            <person name="Dietrich F.S."/>
            <person name="Voegeli S."/>
            <person name="Brachat S."/>
            <person name="Lerch A."/>
            <person name="Gates K."/>
            <person name="Steiner S."/>
            <person name="Mohr C."/>
            <person name="Pohlmann R."/>
            <person name="Luedi P."/>
            <person name="Choi S."/>
            <person name="Wing R.A."/>
            <person name="Flavier A."/>
            <person name="Gaffney T.D."/>
            <person name="Philippsen P."/>
        </authorList>
    </citation>
    <scope>NUCLEOTIDE SEQUENCE [LARGE SCALE GENOMIC DNA]</scope>
    <source>
        <strain evidence="8">ATCC 10895 / CBS 109.51 / FGSC 9923 / NRRL Y-1056</strain>
    </source>
</reference>
<dbReference type="KEGG" id="ago:AGOS_ADR124C"/>
<dbReference type="GO" id="GO:0051787">
    <property type="term" value="F:misfolded protein binding"/>
    <property type="evidence" value="ECO:0000318"/>
    <property type="project" value="GO_Central"/>
</dbReference>
<dbReference type="FunFam" id="1.10.287.110:FF:000095">
    <property type="entry name" value="DnaJ domain containing protein"/>
    <property type="match status" value="1"/>
</dbReference>
<dbReference type="OrthoDB" id="1726119at2759"/>
<dbReference type="Pfam" id="PF00226">
    <property type="entry name" value="DnaJ"/>
    <property type="match status" value="1"/>
</dbReference>
<dbReference type="FunCoup" id="Q759Z9">
    <property type="interactions" value="109"/>
</dbReference>
<dbReference type="SUPFAM" id="SSF46565">
    <property type="entry name" value="Chaperone J-domain"/>
    <property type="match status" value="1"/>
</dbReference>
<dbReference type="SMART" id="SM00271">
    <property type="entry name" value="DnaJ"/>
    <property type="match status" value="1"/>
</dbReference>
<dbReference type="GO" id="GO:0051087">
    <property type="term" value="F:protein-folding chaperone binding"/>
    <property type="evidence" value="ECO:0000318"/>
    <property type="project" value="GO_Central"/>
</dbReference>
<dbReference type="GO" id="GO:0036503">
    <property type="term" value="P:ERAD pathway"/>
    <property type="evidence" value="ECO:0007669"/>
    <property type="project" value="EnsemblFungi"/>
</dbReference>
<feature type="region of interest" description="Disordered" evidence="4">
    <location>
        <begin position="577"/>
        <end position="598"/>
    </location>
</feature>
<feature type="compositionally biased region" description="Gly residues" evidence="4">
    <location>
        <begin position="580"/>
        <end position="591"/>
    </location>
</feature>
<dbReference type="InterPro" id="IPR036869">
    <property type="entry name" value="J_dom_sf"/>
</dbReference>
<dbReference type="GO" id="GO:0042175">
    <property type="term" value="C:nuclear outer membrane-endoplasmic reticulum membrane network"/>
    <property type="evidence" value="ECO:0007669"/>
    <property type="project" value="EnsemblFungi"/>
</dbReference>
<dbReference type="HOGENOM" id="CLU_030116_0_0_1"/>
<dbReference type="PROSITE" id="PS50076">
    <property type="entry name" value="DNAJ_2"/>
    <property type="match status" value="1"/>
</dbReference>
<name>Q759Z9_EREGS</name>
<dbReference type="eggNOG" id="KOG0715">
    <property type="taxonomic scope" value="Eukaryota"/>
</dbReference>
<sequence>MRKSVLFFLLPFYVHCEKVECDLQEASALMQSLAIDKSSLSSYHSIIPMVEQCKGPSWDRMKNEVYYKSGLIHLSVGQELKAMESFEKVIASGEPSFKMLSEERLHELYKKMALWSHIEDDDNDKLAYYALLDNITQADGDEVYQALESISPLDYQLRVNHTDVLLEELADSLDLNTAQRVVENYMLLADKYATSISLTDRLELQYRVSVVQWFVLNSPPVASLKKCLSLDMDYKPCTDLMKLWNKWNKNVKVSASALTDAQEYFGIQNQNWDNIINLMVKDQKPLIKLEAPFTNNYALFQKVAEKHVLELLNNRPLSNSPAQRKYTKLPDPTEFQTSLDVLLCLAFDMKSSSKNANKFCDRALKQVLTPKEHSLISNYLTKVNSPDGIPELLKTAYETYPHLAFHLVKRVAAKLVGLERKGANADVSQHWNILSSFIGNHKKVAETGRNKFTAQLFKHINRAIGRQRQKQEQDQQQFFERQYQQQFFRQQQQQQQQQQPHQPPSTKKNYYKILGIGNDANAKDIRRAYLHLTKKYHPDKQGNMSDAERAKVEEKMSSINEAYEVLSDESKRKEYDMLRSGGGSQHAGGNGQQFYRNSGPMFNFKKGFKPF</sequence>
<evidence type="ECO:0000313" key="8">
    <source>
        <dbReference type="Proteomes" id="UP000000591"/>
    </source>
</evidence>
<gene>
    <name evidence="7" type="ORF">AGOS_ADR124C</name>
</gene>
<feature type="region of interest" description="Disordered" evidence="4">
    <location>
        <begin position="485"/>
        <end position="509"/>
    </location>
</feature>
<organism evidence="7 8">
    <name type="scientific">Eremothecium gossypii (strain ATCC 10895 / CBS 109.51 / FGSC 9923 / NRRL Y-1056)</name>
    <name type="common">Yeast</name>
    <name type="synonym">Ashbya gossypii</name>
    <dbReference type="NCBI Taxonomy" id="284811"/>
    <lineage>
        <taxon>Eukaryota</taxon>
        <taxon>Fungi</taxon>
        <taxon>Dikarya</taxon>
        <taxon>Ascomycota</taxon>
        <taxon>Saccharomycotina</taxon>
        <taxon>Saccharomycetes</taxon>
        <taxon>Saccharomycetales</taxon>
        <taxon>Saccharomycetaceae</taxon>
        <taxon>Eremothecium</taxon>
    </lineage>
</organism>
<keyword evidence="2 5" id="KW-0732">Signal</keyword>
<proteinExistence type="predicted"/>
<reference evidence="8" key="2">
    <citation type="journal article" date="2013" name="G3 (Bethesda)">
        <title>Genomes of Ashbya fungi isolated from insects reveal four mating-type loci, numerous translocations, lack of transposons, and distinct gene duplications.</title>
        <authorList>
            <person name="Dietrich F.S."/>
            <person name="Voegeli S."/>
            <person name="Kuo S."/>
            <person name="Philippsen P."/>
        </authorList>
    </citation>
    <scope>GENOME REANNOTATION</scope>
    <source>
        <strain evidence="8">ATCC 10895 / CBS 109.51 / FGSC 9923 / NRRL Y-1056</strain>
    </source>
</reference>
<keyword evidence="8" id="KW-1185">Reference proteome</keyword>
<dbReference type="PANTHER" id="PTHR44140">
    <property type="entry name" value="LD25575P"/>
    <property type="match status" value="1"/>
</dbReference>
<keyword evidence="3" id="KW-0256">Endoplasmic reticulum</keyword>
<comment type="subcellular location">
    <subcellularLocation>
        <location evidence="1">Endoplasmic reticulum</location>
    </subcellularLocation>
</comment>
<dbReference type="GO" id="GO:0051082">
    <property type="term" value="F:unfolded protein binding"/>
    <property type="evidence" value="ECO:0007669"/>
    <property type="project" value="EnsemblFungi"/>
</dbReference>
<evidence type="ECO:0000256" key="3">
    <source>
        <dbReference type="ARBA" id="ARBA00022824"/>
    </source>
</evidence>
<dbReference type="GeneID" id="4620381"/>
<dbReference type="AlphaFoldDB" id="Q759Z9"/>
<dbReference type="PANTHER" id="PTHR44140:SF2">
    <property type="entry name" value="LD25575P"/>
    <property type="match status" value="1"/>
</dbReference>
<feature type="compositionally biased region" description="Low complexity" evidence="4">
    <location>
        <begin position="485"/>
        <end position="499"/>
    </location>
</feature>
<feature type="signal peptide" evidence="5">
    <location>
        <begin position="1"/>
        <end position="16"/>
    </location>
</feature>
<dbReference type="InParanoid" id="Q759Z9"/>
<dbReference type="STRING" id="284811.Q759Z9"/>
<dbReference type="InterPro" id="IPR051727">
    <property type="entry name" value="DnaJ_C3_Co-chaperones"/>
</dbReference>
<dbReference type="InterPro" id="IPR001623">
    <property type="entry name" value="DnaJ_domain"/>
</dbReference>
<dbReference type="GO" id="GO:0034975">
    <property type="term" value="P:protein folding in endoplasmic reticulum"/>
    <property type="evidence" value="ECO:0000318"/>
    <property type="project" value="GO_Central"/>
</dbReference>
<dbReference type="OMA" id="DMDYKPC"/>
<dbReference type="GO" id="GO:0000742">
    <property type="term" value="P:karyogamy involved in conjugation with cellular fusion"/>
    <property type="evidence" value="ECO:0007669"/>
    <property type="project" value="EnsemblFungi"/>
</dbReference>
<dbReference type="EMBL" id="AE016817">
    <property type="protein sequence ID" value="AAS52044.2"/>
    <property type="molecule type" value="Genomic_DNA"/>
</dbReference>